<sequence>MPWTQLDSSDIDRFKELKKDFRREYGFSFEKKTKYFIDENLGPYGVELLRDWGYNVTDVWESNLVGKPDENIWRYCQTERRTILTHDDDFLDNRIYPLRKSFGVVVLPHKDSNDRGLMDKTAHLCSFLSNGVGLIYQTKIIIRENGHWEKFYLDQAGKLTSTVYDLNDRNHVFKLEKT</sequence>
<protein>
    <submittedName>
        <fullName evidence="2">DUF5615 family PIN-like protein</fullName>
    </submittedName>
</protein>
<accession>A0ABV4NV12</accession>
<dbReference type="EMBL" id="JBGMEK010000002">
    <property type="protein sequence ID" value="MFA0809552.1"/>
    <property type="molecule type" value="Genomic_DNA"/>
</dbReference>
<dbReference type="InterPro" id="IPR041049">
    <property type="entry name" value="DUF5615"/>
</dbReference>
<evidence type="ECO:0000313" key="2">
    <source>
        <dbReference type="EMBL" id="MFA0809552.1"/>
    </source>
</evidence>
<dbReference type="Pfam" id="PF18480">
    <property type="entry name" value="DUF5615"/>
    <property type="match status" value="1"/>
</dbReference>
<proteinExistence type="predicted"/>
<dbReference type="Proteomes" id="UP001569428">
    <property type="component" value="Unassembled WGS sequence"/>
</dbReference>
<reference evidence="2 3" key="1">
    <citation type="submission" date="2024-08" db="EMBL/GenBank/DDBJ databases">
        <authorList>
            <person name="Ishaq N."/>
        </authorList>
    </citation>
    <scope>NUCLEOTIDE SEQUENCE [LARGE SCALE GENOMIC DNA]</scope>
    <source>
        <strain evidence="2 3">DSM 18651</strain>
    </source>
</reference>
<dbReference type="RefSeq" id="WP_371837173.1">
    <property type="nucleotide sequence ID" value="NZ_JBGMEK010000002.1"/>
</dbReference>
<evidence type="ECO:0000259" key="1">
    <source>
        <dbReference type="Pfam" id="PF18480"/>
    </source>
</evidence>
<evidence type="ECO:0000313" key="3">
    <source>
        <dbReference type="Proteomes" id="UP001569428"/>
    </source>
</evidence>
<feature type="domain" description="DUF5615" evidence="1">
    <location>
        <begin position="34"/>
        <end position="113"/>
    </location>
</feature>
<gene>
    <name evidence="2" type="ORF">ACCI49_01350</name>
</gene>
<comment type="caution">
    <text evidence="2">The sequence shown here is derived from an EMBL/GenBank/DDBJ whole genome shotgun (WGS) entry which is preliminary data.</text>
</comment>
<name>A0ABV4NV12_9GAMM</name>
<organism evidence="2 3">
    <name type="scientific">Microbulbifer epialgicus</name>
    <dbReference type="NCBI Taxonomy" id="393907"/>
    <lineage>
        <taxon>Bacteria</taxon>
        <taxon>Pseudomonadati</taxon>
        <taxon>Pseudomonadota</taxon>
        <taxon>Gammaproteobacteria</taxon>
        <taxon>Cellvibrionales</taxon>
        <taxon>Microbulbiferaceae</taxon>
        <taxon>Microbulbifer</taxon>
    </lineage>
</organism>
<keyword evidence="3" id="KW-1185">Reference proteome</keyword>